<feature type="transmembrane region" description="Helical" evidence="1">
    <location>
        <begin position="7"/>
        <end position="25"/>
    </location>
</feature>
<dbReference type="EMBL" id="PCVO01000021">
    <property type="protein sequence ID" value="PIQ75408.1"/>
    <property type="molecule type" value="Genomic_DNA"/>
</dbReference>
<keyword evidence="1" id="KW-0812">Transmembrane</keyword>
<evidence type="ECO:0000313" key="3">
    <source>
        <dbReference type="Proteomes" id="UP000229317"/>
    </source>
</evidence>
<evidence type="ECO:0008006" key="4">
    <source>
        <dbReference type="Google" id="ProtNLM"/>
    </source>
</evidence>
<evidence type="ECO:0000256" key="1">
    <source>
        <dbReference type="SAM" id="Phobius"/>
    </source>
</evidence>
<evidence type="ECO:0000313" key="2">
    <source>
        <dbReference type="EMBL" id="PIQ75408.1"/>
    </source>
</evidence>
<keyword evidence="1" id="KW-0472">Membrane</keyword>
<dbReference type="Proteomes" id="UP000229317">
    <property type="component" value="Unassembled WGS sequence"/>
</dbReference>
<dbReference type="InterPro" id="IPR007487">
    <property type="entry name" value="ABC_transpt-TYRBP-like"/>
</dbReference>
<reference evidence="2 3" key="1">
    <citation type="submission" date="2017-09" db="EMBL/GenBank/DDBJ databases">
        <title>Depth-based differentiation of microbial function through sediment-hosted aquifers and enrichment of novel symbionts in the deep terrestrial subsurface.</title>
        <authorList>
            <person name="Probst A.J."/>
            <person name="Ladd B."/>
            <person name="Jarett J.K."/>
            <person name="Geller-Mcgrath D.E."/>
            <person name="Sieber C.M."/>
            <person name="Emerson J.B."/>
            <person name="Anantharaman K."/>
            <person name="Thomas B.C."/>
            <person name="Malmstrom R."/>
            <person name="Stieglmeier M."/>
            <person name="Klingl A."/>
            <person name="Woyke T."/>
            <person name="Ryan C.M."/>
            <person name="Banfield J.F."/>
        </authorList>
    </citation>
    <scope>NUCLEOTIDE SEQUENCE [LARGE SCALE GENOMIC DNA]</scope>
    <source>
        <strain evidence="2">CG11_big_fil_rev_8_21_14_0_20_40_15</strain>
    </source>
</reference>
<keyword evidence="1" id="KW-1133">Transmembrane helix</keyword>
<dbReference type="Pfam" id="PF04392">
    <property type="entry name" value="ABC_sub_bind"/>
    <property type="match status" value="1"/>
</dbReference>
<proteinExistence type="predicted"/>
<comment type="caution">
    <text evidence="2">The sequence shown here is derived from an EMBL/GenBank/DDBJ whole genome shotgun (WGS) entry which is preliminary data.</text>
</comment>
<accession>A0A2H0KTC9</accession>
<dbReference type="PANTHER" id="PTHR35271:SF1">
    <property type="entry name" value="ABC TRANSPORTER, SUBSTRATE-BINDING LIPOPROTEIN"/>
    <property type="match status" value="1"/>
</dbReference>
<dbReference type="PANTHER" id="PTHR35271">
    <property type="entry name" value="ABC TRANSPORTER, SUBSTRATE-BINDING LIPOPROTEIN-RELATED"/>
    <property type="match status" value="1"/>
</dbReference>
<name>A0A2H0KTC9_9BACT</name>
<dbReference type="InterPro" id="IPR028082">
    <property type="entry name" value="Peripla_BP_I"/>
</dbReference>
<protein>
    <recommendedName>
        <fullName evidence="4">ABC transporter substrate-binding protein</fullName>
    </recommendedName>
</protein>
<dbReference type="CDD" id="cd06325">
    <property type="entry name" value="PBP1_ABC_unchar_transporter"/>
    <property type="match status" value="1"/>
</dbReference>
<dbReference type="AlphaFoldDB" id="A0A2H0KTC9"/>
<dbReference type="SUPFAM" id="SSF53822">
    <property type="entry name" value="Periplasmic binding protein-like I"/>
    <property type="match status" value="1"/>
</dbReference>
<organism evidence="2 3">
    <name type="scientific">Candidatus Portnoybacteria bacterium CG11_big_fil_rev_8_21_14_0_20_40_15</name>
    <dbReference type="NCBI Taxonomy" id="1974817"/>
    <lineage>
        <taxon>Bacteria</taxon>
        <taxon>Candidatus Portnoyibacteriota</taxon>
    </lineage>
</organism>
<dbReference type="Gene3D" id="3.40.50.2300">
    <property type="match status" value="2"/>
</dbReference>
<sequence length="342" mass="37214">MSNKKTFFILTIFLIVLAAVIFLVINQNNGNKQSKVFHVGLLQMASTVNANIDGFKAGMAELGYQEGKNIVYDYKNAEGNIDLINEYAKSFVVQRVDLIFSDTSPATQAAKEATTNSTIPVVFSMVADPLRAGFIASIQSSGNNLTGTSCAYIDIAPKRLEFLKEAFPGIKKVLVFYRPGDKSGEPAYEEIKKAGQKLGVQIIAKPVSKSEEIKEILKNLKPFEVDALMDPADSMVTANVDSLVEASLRLKIPLMMLSDLEAERGATITYGVDYLDLGKQSAALADKILRGTKPAEIPIEMPRTFRIVLNLKVANQIGLTIPENLITRVRAAGVSGGRIIPL</sequence>
<gene>
    <name evidence="2" type="ORF">COV84_01360</name>
</gene>